<keyword evidence="3 17" id="KW-0479">Metal-binding</keyword>
<evidence type="ECO:0000256" key="16">
    <source>
        <dbReference type="ARBA" id="ARBA00042156"/>
    </source>
</evidence>
<dbReference type="CDD" id="cd03271">
    <property type="entry name" value="ABC_UvrA_II"/>
    <property type="match status" value="1"/>
</dbReference>
<dbReference type="HAMAP" id="MF_00205">
    <property type="entry name" value="UvrA"/>
    <property type="match status" value="1"/>
</dbReference>
<dbReference type="SUPFAM" id="SSF52540">
    <property type="entry name" value="P-loop containing nucleoside triphosphate hydrolases"/>
    <property type="match status" value="2"/>
</dbReference>
<evidence type="ECO:0000259" key="19">
    <source>
        <dbReference type="PROSITE" id="PS50893"/>
    </source>
</evidence>
<dbReference type="Proteomes" id="UP000239504">
    <property type="component" value="Unassembled WGS sequence"/>
</dbReference>
<dbReference type="FunFam" id="1.20.1580.10:FF:000002">
    <property type="entry name" value="UvrABC system protein A"/>
    <property type="match status" value="1"/>
</dbReference>
<proteinExistence type="inferred from homology"/>
<dbReference type="InterPro" id="IPR013815">
    <property type="entry name" value="ATP_grasp_subdomain_1"/>
</dbReference>
<dbReference type="InterPro" id="IPR004602">
    <property type="entry name" value="UvrA"/>
</dbReference>
<evidence type="ECO:0000313" key="20">
    <source>
        <dbReference type="EMBL" id="PQA86830.1"/>
    </source>
</evidence>
<evidence type="ECO:0000256" key="11">
    <source>
        <dbReference type="ARBA" id="ARBA00022881"/>
    </source>
</evidence>
<comment type="caution">
    <text evidence="20">The sequence shown here is derived from an EMBL/GenBank/DDBJ whole genome shotgun (WGS) entry which is preliminary data.</text>
</comment>
<keyword evidence="6 17" id="KW-0227">DNA damage</keyword>
<keyword evidence="17" id="KW-0742">SOS response</keyword>
<evidence type="ECO:0000256" key="17">
    <source>
        <dbReference type="HAMAP-Rule" id="MF_00205"/>
    </source>
</evidence>
<evidence type="ECO:0000256" key="4">
    <source>
        <dbReference type="ARBA" id="ARBA00022737"/>
    </source>
</evidence>
<evidence type="ECO:0000256" key="15">
    <source>
        <dbReference type="ARBA" id="ARBA00039316"/>
    </source>
</evidence>
<evidence type="ECO:0000313" key="21">
    <source>
        <dbReference type="Proteomes" id="UP000239504"/>
    </source>
</evidence>
<feature type="domain" description="ABC transporter" evidence="19">
    <location>
        <begin position="616"/>
        <end position="944"/>
    </location>
</feature>
<dbReference type="GO" id="GO:0005737">
    <property type="term" value="C:cytoplasm"/>
    <property type="evidence" value="ECO:0007669"/>
    <property type="project" value="UniProtKB-SubCell"/>
</dbReference>
<dbReference type="InterPro" id="IPR017871">
    <property type="entry name" value="ABC_transporter-like_CS"/>
</dbReference>
<dbReference type="Pfam" id="PF17755">
    <property type="entry name" value="UvrA_DNA-bind"/>
    <property type="match status" value="1"/>
</dbReference>
<evidence type="ECO:0000256" key="3">
    <source>
        <dbReference type="ARBA" id="ARBA00022723"/>
    </source>
</evidence>
<evidence type="ECO:0000256" key="8">
    <source>
        <dbReference type="ARBA" id="ARBA00022771"/>
    </source>
</evidence>
<organism evidence="20 21">
    <name type="scientific">Hyphococcus luteus</name>
    <dbReference type="NCBI Taxonomy" id="2058213"/>
    <lineage>
        <taxon>Bacteria</taxon>
        <taxon>Pseudomonadati</taxon>
        <taxon>Pseudomonadota</taxon>
        <taxon>Alphaproteobacteria</taxon>
        <taxon>Parvularculales</taxon>
        <taxon>Parvularculaceae</taxon>
        <taxon>Hyphococcus</taxon>
    </lineage>
</organism>
<dbReference type="PANTHER" id="PTHR43152:SF3">
    <property type="entry name" value="UVRABC SYSTEM PROTEIN A"/>
    <property type="match status" value="1"/>
</dbReference>
<dbReference type="GO" id="GO:0006289">
    <property type="term" value="P:nucleotide-excision repair"/>
    <property type="evidence" value="ECO:0007669"/>
    <property type="project" value="UniProtKB-UniRule"/>
</dbReference>
<keyword evidence="4 17" id="KW-0677">Repeat</keyword>
<dbReference type="InterPro" id="IPR041102">
    <property type="entry name" value="UvrA_inter"/>
</dbReference>
<dbReference type="Pfam" id="PF00005">
    <property type="entry name" value="ABC_tran"/>
    <property type="match status" value="1"/>
</dbReference>
<dbReference type="PROSITE" id="PS00211">
    <property type="entry name" value="ABC_TRANSPORTER_1"/>
    <property type="match status" value="2"/>
</dbReference>
<evidence type="ECO:0000256" key="2">
    <source>
        <dbReference type="ARBA" id="ARBA00022490"/>
    </source>
</evidence>
<keyword evidence="11 17" id="KW-0267">Excision nuclease</keyword>
<dbReference type="InterPro" id="IPR003439">
    <property type="entry name" value="ABC_transporter-like_ATP-bd"/>
</dbReference>
<dbReference type="RefSeq" id="WP_104830947.1">
    <property type="nucleotide sequence ID" value="NZ_PJCH01000011.1"/>
</dbReference>
<keyword evidence="5 17" id="KW-0547">Nucleotide-binding</keyword>
<dbReference type="InterPro" id="IPR041552">
    <property type="entry name" value="UvrA_DNA-bd"/>
</dbReference>
<evidence type="ECO:0000256" key="18">
    <source>
        <dbReference type="SAM" id="MobiDB-lite"/>
    </source>
</evidence>
<keyword evidence="7 17" id="KW-0228">DNA excision</keyword>
<evidence type="ECO:0000256" key="7">
    <source>
        <dbReference type="ARBA" id="ARBA00022769"/>
    </source>
</evidence>
<keyword evidence="21" id="KW-1185">Reference proteome</keyword>
<protein>
    <recommendedName>
        <fullName evidence="15 17">UvrABC system protein A</fullName>
        <shortName evidence="17">UvrA protein</shortName>
    </recommendedName>
    <alternativeName>
        <fullName evidence="16 17">Excinuclease ABC subunit A</fullName>
    </alternativeName>
</protein>
<evidence type="ECO:0000256" key="1">
    <source>
        <dbReference type="ARBA" id="ARBA00004496"/>
    </source>
</evidence>
<dbReference type="GO" id="GO:0009381">
    <property type="term" value="F:excinuclease ABC activity"/>
    <property type="evidence" value="ECO:0007669"/>
    <property type="project" value="UniProtKB-UniRule"/>
</dbReference>
<dbReference type="AlphaFoldDB" id="A0A2S7K2V3"/>
<dbReference type="Gene3D" id="1.20.1580.10">
    <property type="entry name" value="ABC transporter ATPase like domain"/>
    <property type="match status" value="2"/>
</dbReference>
<dbReference type="GO" id="GO:0008270">
    <property type="term" value="F:zinc ion binding"/>
    <property type="evidence" value="ECO:0007669"/>
    <property type="project" value="UniProtKB-UniRule"/>
</dbReference>
<comment type="caution">
    <text evidence="17">Lacks conserved residue(s) required for the propagation of feature annotation.</text>
</comment>
<dbReference type="EMBL" id="PJCH01000011">
    <property type="protein sequence ID" value="PQA86830.1"/>
    <property type="molecule type" value="Genomic_DNA"/>
</dbReference>
<dbReference type="NCBIfam" id="TIGR00630">
    <property type="entry name" value="uvra"/>
    <property type="match status" value="1"/>
</dbReference>
<dbReference type="Gene3D" id="3.40.50.300">
    <property type="entry name" value="P-loop containing nucleotide triphosphate hydrolases"/>
    <property type="match status" value="2"/>
</dbReference>
<comment type="function">
    <text evidence="17">The UvrABC repair system catalyzes the recognition and processing of DNA lesions. UvrA is an ATPase and a DNA-binding protein. A damage recognition complex composed of 2 UvrA and 2 UvrB subunits scans DNA for abnormalities. When the presence of a lesion has been verified by UvrB, the UvrA molecules dissociate.</text>
</comment>
<dbReference type="PANTHER" id="PTHR43152">
    <property type="entry name" value="UVRABC SYSTEM PROTEIN A"/>
    <property type="match status" value="1"/>
</dbReference>
<dbReference type="GO" id="GO:0009380">
    <property type="term" value="C:excinuclease repair complex"/>
    <property type="evidence" value="ECO:0007669"/>
    <property type="project" value="InterPro"/>
</dbReference>
<dbReference type="Gene3D" id="1.10.8.280">
    <property type="entry name" value="ABC transporter ATPase domain-like"/>
    <property type="match status" value="1"/>
</dbReference>
<keyword evidence="8 17" id="KW-0863">Zinc-finger</keyword>
<feature type="region of interest" description="Disordered" evidence="18">
    <location>
        <begin position="949"/>
        <end position="977"/>
    </location>
</feature>
<comment type="subunit">
    <text evidence="17">Forms a heterotetramer with UvrB during the search for lesions.</text>
</comment>
<dbReference type="NCBIfam" id="NF001503">
    <property type="entry name" value="PRK00349.1"/>
    <property type="match status" value="1"/>
</dbReference>
<dbReference type="PROSITE" id="PS50893">
    <property type="entry name" value="ABC_TRANSPORTER_2"/>
    <property type="match status" value="1"/>
</dbReference>
<evidence type="ECO:0000256" key="5">
    <source>
        <dbReference type="ARBA" id="ARBA00022741"/>
    </source>
</evidence>
<dbReference type="CDD" id="cd03270">
    <property type="entry name" value="ABC_UvrA_I"/>
    <property type="match status" value="1"/>
</dbReference>
<name>A0A2S7K2V3_9PROT</name>
<keyword evidence="13 17" id="KW-0234">DNA repair</keyword>
<dbReference type="GO" id="GO:0005524">
    <property type="term" value="F:ATP binding"/>
    <property type="evidence" value="ECO:0007669"/>
    <property type="project" value="UniProtKB-UniRule"/>
</dbReference>
<comment type="similarity">
    <text evidence="14 17">Belongs to the ABC transporter superfamily. UvrA family.</text>
</comment>
<sequence>MSLKSIRVAGAREHNLKNVTLEFPRDELIVMTGLSGSGKSSLAFDTIYAEGQRRYVESLSAYARQFLELMQKPDVDQIDGLSPAISIEQKTTSRNPRSTVGTVTEIYDYMRLLWARIGVPYSPATGEPISSQTVTEMVDRLMDEGDGARFYLLAPIIRGRKGEYKKEFAELQKKGFQRVKVDGEYYEIADVPALNKKLKHDIEVVVDRVVIKEGLQSRLAESFETALELADGIAIAESADKKDAKGAPQRSIFSAKFACPVSGFTIDEIEPRLFSFNAPAGACPQCDGLGTEMIFDEELVVPDGSLALNNGAIAPWSKGTSPYYAQTLQALARHYKFKVTVPWDELSEEAQEVVLWGTDEEEVKFIYADGARKFETVKPFEGVIPNLDRRWRETDSAWVREELSRFQSVTHCEACNGMRLKPEALAVKVGGLSISEATEFSIRRAGEWFEALEKKLTKKETEIAVRVLKEIRERLTFLNNVGLDYLTLSRASGTLSGGESQRIRLASQIGSGLTGVLYVLDEPSIGLHQRDNARLLETLMRLRDLGNTVIVVEHDEDAIRAADHIVDIGPGAGVHGGEIVAQGSVKDIMNEKASLTGDYLAGRREVPVPAERRPFVKKKTIKVKGAKANNLKNVTAEVPVGLLTCVTGVSGGGKSTLVIETLYKAAARRLYNSKDAPAEHDKITGLEHFDKVIDIDQSPIGRTPRSNPATYTGAFTPIRDWFAGLPESKARGYKPGRFSFNVKGGRCEACQGDGVIKIEMHFLPDVYVTCDVCKGARYNRETLEVKFKGKSIADVLDMTVEEGAEFFKAVPSIREKMETLNRVGLSYVKIGQQATTLSGGEAQRVKLSKELSKRATGRTLYILDEPTTGLHFEDVRKLMEVIQELTDGGNTVVVIEHNLDVIKQADWILDLGPEGGDGGGEIVAAGTPEDVAETQGSYTGKFLKPLLSKKSSKAPAKSAAAKRKSATKKKAVKRKVA</sequence>
<evidence type="ECO:0000256" key="12">
    <source>
        <dbReference type="ARBA" id="ARBA00023125"/>
    </source>
</evidence>
<dbReference type="Pfam" id="PF17760">
    <property type="entry name" value="UvrA_inter"/>
    <property type="match status" value="1"/>
</dbReference>
<evidence type="ECO:0000256" key="6">
    <source>
        <dbReference type="ARBA" id="ARBA00022763"/>
    </source>
</evidence>
<keyword evidence="10 17" id="KW-0067">ATP-binding</keyword>
<comment type="subcellular location">
    <subcellularLocation>
        <location evidence="1 17">Cytoplasm</location>
    </subcellularLocation>
</comment>
<dbReference type="GO" id="GO:0016887">
    <property type="term" value="F:ATP hydrolysis activity"/>
    <property type="evidence" value="ECO:0007669"/>
    <property type="project" value="InterPro"/>
</dbReference>
<evidence type="ECO:0000256" key="10">
    <source>
        <dbReference type="ARBA" id="ARBA00022840"/>
    </source>
</evidence>
<accession>A0A2S7K2V3</accession>
<feature type="binding site" evidence="17">
    <location>
        <begin position="648"/>
        <end position="655"/>
    </location>
    <ligand>
        <name>ATP</name>
        <dbReference type="ChEBI" id="CHEBI:30616"/>
    </ligand>
</feature>
<dbReference type="GO" id="GO:0009432">
    <property type="term" value="P:SOS response"/>
    <property type="evidence" value="ECO:0007669"/>
    <property type="project" value="UniProtKB-UniRule"/>
</dbReference>
<dbReference type="InterPro" id="IPR027417">
    <property type="entry name" value="P-loop_NTPase"/>
</dbReference>
<evidence type="ECO:0000256" key="13">
    <source>
        <dbReference type="ARBA" id="ARBA00023204"/>
    </source>
</evidence>
<feature type="zinc finger region" description="C4-type" evidence="17">
    <location>
        <begin position="747"/>
        <end position="773"/>
    </location>
</feature>
<evidence type="ECO:0000256" key="14">
    <source>
        <dbReference type="ARBA" id="ARBA00038000"/>
    </source>
</evidence>
<keyword evidence="2 17" id="KW-0963">Cytoplasm</keyword>
<keyword evidence="9 17" id="KW-0862">Zinc</keyword>
<feature type="compositionally biased region" description="Low complexity" evidence="18">
    <location>
        <begin position="949"/>
        <end position="959"/>
    </location>
</feature>
<keyword evidence="12 17" id="KW-0238">DNA-binding</keyword>
<gene>
    <name evidence="17" type="primary">uvrA</name>
    <name evidence="20" type="ORF">CW354_15230</name>
</gene>
<dbReference type="GO" id="GO:0003677">
    <property type="term" value="F:DNA binding"/>
    <property type="evidence" value="ECO:0007669"/>
    <property type="project" value="UniProtKB-UniRule"/>
</dbReference>
<dbReference type="OrthoDB" id="9809851at2"/>
<dbReference type="Gene3D" id="3.30.1490.20">
    <property type="entry name" value="ATP-grasp fold, A domain"/>
    <property type="match status" value="1"/>
</dbReference>
<feature type="binding site" evidence="17">
    <location>
        <begin position="33"/>
        <end position="40"/>
    </location>
    <ligand>
        <name>ATP</name>
        <dbReference type="ChEBI" id="CHEBI:30616"/>
    </ligand>
</feature>
<feature type="compositionally biased region" description="Basic residues" evidence="18">
    <location>
        <begin position="960"/>
        <end position="977"/>
    </location>
</feature>
<evidence type="ECO:0000256" key="9">
    <source>
        <dbReference type="ARBA" id="ARBA00022833"/>
    </source>
</evidence>
<reference evidence="20 21" key="1">
    <citation type="submission" date="2017-12" db="EMBL/GenBank/DDBJ databases">
        <authorList>
            <person name="Hurst M.R.H."/>
        </authorList>
    </citation>
    <scope>NUCLEOTIDE SEQUENCE [LARGE SCALE GENOMIC DNA]</scope>
    <source>
        <strain evidence="20 21">SY-3-19</strain>
    </source>
</reference>